<evidence type="ECO:0000313" key="1">
    <source>
        <dbReference type="EMBL" id="MFD1722535.1"/>
    </source>
</evidence>
<keyword evidence="2" id="KW-1185">Reference proteome</keyword>
<organism evidence="1 2">
    <name type="scientific">Amnibacterium endophyticum</name>
    <dbReference type="NCBI Taxonomy" id="2109337"/>
    <lineage>
        <taxon>Bacteria</taxon>
        <taxon>Bacillati</taxon>
        <taxon>Actinomycetota</taxon>
        <taxon>Actinomycetes</taxon>
        <taxon>Micrococcales</taxon>
        <taxon>Microbacteriaceae</taxon>
        <taxon>Amnibacterium</taxon>
    </lineage>
</organism>
<gene>
    <name evidence="1" type="ORF">ACFSBI_13345</name>
</gene>
<proteinExistence type="predicted"/>
<dbReference type="InterPro" id="IPR038461">
    <property type="entry name" value="Schlafen_AlbA_2_dom_sf"/>
</dbReference>
<accession>A0ABW4LGC7</accession>
<dbReference type="Proteomes" id="UP001597347">
    <property type="component" value="Unassembled WGS sequence"/>
</dbReference>
<sequence>MDVDLNRLRSLLAQGVETPELDYKATWSVDERHDLVELAKDVAAIEALPSGGYILIGANDDGAPSGLFNEPAPGAFDEQKVRSRLISVLGEPLDLTVGLHVLNDHWFLLLGVGAHVSGFRIMDRDGQYQDRLDKQKTLWRAGDVFVRRGTSSERWNYHEARDLVERVIEQRKEQWRADVFATIRGQSPIFESGGYVNVSVDIPLEALEQSVLQLIRREDRVGLDVLLRRVRASALRAVEGAHRSETAVVQLSDQLLRLGVIAVLSARYDMRSILSSSLSSFQAIYNAIDRLQVRFIEGSDAVLLYLYGVGGALVLDEKWGEIRALVQLVPEKSDLSYWKTILRKAEVMSARARLGDSQETGQRLGLIERAKGMAVQLFDLTGLPSDDETATSSLVQFDVYRGIVVNKRGQSNSYVNFAFYWTDKAEPAFVNVVTNPGVRHALTDLDDSDLRAVIREMDQLAHNEAFMYNAWFGLQDRRLVQFLEQS</sequence>
<protein>
    <submittedName>
        <fullName evidence="1">Helix-turn-helix domain-containing protein</fullName>
    </submittedName>
</protein>
<reference evidence="2" key="1">
    <citation type="journal article" date="2019" name="Int. J. Syst. Evol. Microbiol.">
        <title>The Global Catalogue of Microorganisms (GCM) 10K type strain sequencing project: providing services to taxonomists for standard genome sequencing and annotation.</title>
        <authorList>
            <consortium name="The Broad Institute Genomics Platform"/>
            <consortium name="The Broad Institute Genome Sequencing Center for Infectious Disease"/>
            <person name="Wu L."/>
            <person name="Ma J."/>
        </authorList>
    </citation>
    <scope>NUCLEOTIDE SEQUENCE [LARGE SCALE GENOMIC DNA]</scope>
    <source>
        <strain evidence="2">CGMCC 1.12471</strain>
    </source>
</reference>
<name>A0ABW4LGC7_9MICO</name>
<dbReference type="RefSeq" id="WP_377935720.1">
    <property type="nucleotide sequence ID" value="NZ_JBHUEA010000022.1"/>
</dbReference>
<comment type="caution">
    <text evidence="1">The sequence shown here is derived from an EMBL/GenBank/DDBJ whole genome shotgun (WGS) entry which is preliminary data.</text>
</comment>
<dbReference type="Gene3D" id="3.30.950.30">
    <property type="entry name" value="Schlafen, AAA domain"/>
    <property type="match status" value="1"/>
</dbReference>
<evidence type="ECO:0000313" key="2">
    <source>
        <dbReference type="Proteomes" id="UP001597347"/>
    </source>
</evidence>
<dbReference type="EMBL" id="JBHUEA010000022">
    <property type="protein sequence ID" value="MFD1722535.1"/>
    <property type="molecule type" value="Genomic_DNA"/>
</dbReference>